<name>A0A8J3ATM8_9BURK</name>
<dbReference type="NCBIfam" id="TIGR00199">
    <property type="entry name" value="PncC_domain"/>
    <property type="match status" value="1"/>
</dbReference>
<reference evidence="2" key="2">
    <citation type="submission" date="2020-09" db="EMBL/GenBank/DDBJ databases">
        <authorList>
            <person name="Sun Q."/>
            <person name="Sedlacek I."/>
        </authorList>
    </citation>
    <scope>NUCLEOTIDE SEQUENCE</scope>
    <source>
        <strain evidence="2">CCM 7664</strain>
    </source>
</reference>
<protein>
    <recommendedName>
        <fullName evidence="1">CinA C-terminal domain-containing protein</fullName>
    </recommendedName>
</protein>
<dbReference type="AlphaFoldDB" id="A0A8J3ATM8"/>
<evidence type="ECO:0000313" key="3">
    <source>
        <dbReference type="Proteomes" id="UP000627205"/>
    </source>
</evidence>
<evidence type="ECO:0000313" key="2">
    <source>
        <dbReference type="EMBL" id="GGI52985.1"/>
    </source>
</evidence>
<dbReference type="EMBL" id="BMDP01000001">
    <property type="protein sequence ID" value="GGI52985.1"/>
    <property type="molecule type" value="Genomic_DNA"/>
</dbReference>
<organism evidence="2 3">
    <name type="scientific">Oxalicibacterium solurbis</name>
    <dbReference type="NCBI Taxonomy" id="69280"/>
    <lineage>
        <taxon>Bacteria</taxon>
        <taxon>Pseudomonadati</taxon>
        <taxon>Pseudomonadota</taxon>
        <taxon>Betaproteobacteria</taxon>
        <taxon>Burkholderiales</taxon>
        <taxon>Oxalobacteraceae</taxon>
        <taxon>Oxalicibacterium</taxon>
    </lineage>
</organism>
<feature type="domain" description="CinA C-terminal" evidence="1">
    <location>
        <begin position="8"/>
        <end position="153"/>
    </location>
</feature>
<dbReference type="RefSeq" id="WP_188419084.1">
    <property type="nucleotide sequence ID" value="NZ_BMDP01000001.1"/>
</dbReference>
<proteinExistence type="predicted"/>
<dbReference type="Proteomes" id="UP000627205">
    <property type="component" value="Unassembled WGS sequence"/>
</dbReference>
<comment type="caution">
    <text evidence="2">The sequence shown here is derived from an EMBL/GenBank/DDBJ whole genome shotgun (WGS) entry which is preliminary data.</text>
</comment>
<reference evidence="2" key="1">
    <citation type="journal article" date="2014" name="Int. J. Syst. Evol. Microbiol.">
        <title>Complete genome sequence of Corynebacterium casei LMG S-19264T (=DSM 44701T), isolated from a smear-ripened cheese.</title>
        <authorList>
            <consortium name="US DOE Joint Genome Institute (JGI-PGF)"/>
            <person name="Walter F."/>
            <person name="Albersmeier A."/>
            <person name="Kalinowski J."/>
            <person name="Ruckert C."/>
        </authorList>
    </citation>
    <scope>NUCLEOTIDE SEQUENCE</scope>
    <source>
        <strain evidence="2">CCM 7664</strain>
    </source>
</reference>
<evidence type="ECO:0000259" key="1">
    <source>
        <dbReference type="Pfam" id="PF02464"/>
    </source>
</evidence>
<dbReference type="InterPro" id="IPR036653">
    <property type="entry name" value="CinA-like_C"/>
</dbReference>
<sequence>MEFLAPFARYLTDNRLKLVTAESCTAGLIASMLGDYEGSGAWLECGFVTYSPEAKHALLGVLPTTIRQHGLTSVQVAAEMAEGALKRSSNSDISLSNTGVAGPDPADDGTPAGTVCLAWSFRNGGMQTYTEMRRFSGDRNTVRKSAARYAIERALFYHHLSQQERGIP</sequence>
<dbReference type="SUPFAM" id="SSF142433">
    <property type="entry name" value="CinA-like"/>
    <property type="match status" value="1"/>
</dbReference>
<gene>
    <name evidence="2" type="ORF">GCM10011430_01590</name>
</gene>
<dbReference type="Gene3D" id="3.90.950.20">
    <property type="entry name" value="CinA-like"/>
    <property type="match status" value="1"/>
</dbReference>
<accession>A0A8J3ATM8</accession>
<dbReference type="Pfam" id="PF02464">
    <property type="entry name" value="CinA"/>
    <property type="match status" value="1"/>
</dbReference>
<keyword evidence="3" id="KW-1185">Reference proteome</keyword>
<dbReference type="InterPro" id="IPR008136">
    <property type="entry name" value="CinA_C"/>
</dbReference>